<sequence>MFFSLTMEESVLARFFREDDAHFCFVLINLLTL</sequence>
<organism evidence="1 2">
    <name type="scientific">Gossypium arboreum</name>
    <name type="common">Tree cotton</name>
    <name type="synonym">Gossypium nanking</name>
    <dbReference type="NCBI Taxonomy" id="29729"/>
    <lineage>
        <taxon>Eukaryota</taxon>
        <taxon>Viridiplantae</taxon>
        <taxon>Streptophyta</taxon>
        <taxon>Embryophyta</taxon>
        <taxon>Tracheophyta</taxon>
        <taxon>Spermatophyta</taxon>
        <taxon>Magnoliopsida</taxon>
        <taxon>eudicotyledons</taxon>
        <taxon>Gunneridae</taxon>
        <taxon>Pentapetalae</taxon>
        <taxon>rosids</taxon>
        <taxon>malvids</taxon>
        <taxon>Malvales</taxon>
        <taxon>Malvaceae</taxon>
        <taxon>Malvoideae</taxon>
        <taxon>Gossypium</taxon>
    </lineage>
</organism>
<gene>
    <name evidence="1" type="ORF">F383_29779</name>
</gene>
<dbReference type="Proteomes" id="UP000032142">
    <property type="component" value="Unassembled WGS sequence"/>
</dbReference>
<reference evidence="2" key="1">
    <citation type="submission" date="2014-09" db="EMBL/GenBank/DDBJ databases">
        <authorList>
            <person name="Mudge J."/>
            <person name="Ramaraj T."/>
            <person name="Lindquist I.E."/>
            <person name="Bharti A.K."/>
            <person name="Sundararajan A."/>
            <person name="Cameron C.T."/>
            <person name="Woodward J.E."/>
            <person name="May G.D."/>
            <person name="Brubaker C."/>
            <person name="Broadhvest J."/>
            <person name="Wilkins T.A."/>
        </authorList>
    </citation>
    <scope>NUCLEOTIDE SEQUENCE</scope>
    <source>
        <strain evidence="2">cv. AKA8401</strain>
    </source>
</reference>
<accession>A0A0B0PDJ5</accession>
<keyword evidence="2" id="KW-1185">Reference proteome</keyword>
<evidence type="ECO:0000313" key="1">
    <source>
        <dbReference type="EMBL" id="KHG22504.1"/>
    </source>
</evidence>
<dbReference type="EMBL" id="KN421991">
    <property type="protein sequence ID" value="KHG22504.1"/>
    <property type="molecule type" value="Genomic_DNA"/>
</dbReference>
<dbReference type="AlphaFoldDB" id="A0A0B0PDJ5"/>
<evidence type="ECO:0000313" key="2">
    <source>
        <dbReference type="Proteomes" id="UP000032142"/>
    </source>
</evidence>
<protein>
    <submittedName>
        <fullName evidence="1">Uncharacterized protein</fullName>
    </submittedName>
</protein>
<name>A0A0B0PDJ5_GOSAR</name>
<proteinExistence type="predicted"/>